<evidence type="ECO:0000313" key="3">
    <source>
        <dbReference type="Proteomes" id="UP001153269"/>
    </source>
</evidence>
<evidence type="ECO:0000313" key="2">
    <source>
        <dbReference type="EMBL" id="CAB1427434.1"/>
    </source>
</evidence>
<keyword evidence="3" id="KW-1185">Reference proteome</keyword>
<sequence length="107" mass="11899">MNANKAISKDDHVPEAPPAFPLRDSGGNLVHICPARGSMLERLELELRRKEASSDQKKLFWRKSESAAASEEGCRFQHVSVTQPVLIESPGSRRESFTSWSSGNQPH</sequence>
<evidence type="ECO:0000256" key="1">
    <source>
        <dbReference type="SAM" id="MobiDB-lite"/>
    </source>
</evidence>
<dbReference type="EMBL" id="CADEAL010000968">
    <property type="protein sequence ID" value="CAB1427434.1"/>
    <property type="molecule type" value="Genomic_DNA"/>
</dbReference>
<proteinExistence type="predicted"/>
<name>A0A9N7U929_PLEPL</name>
<organism evidence="2 3">
    <name type="scientific">Pleuronectes platessa</name>
    <name type="common">European plaice</name>
    <dbReference type="NCBI Taxonomy" id="8262"/>
    <lineage>
        <taxon>Eukaryota</taxon>
        <taxon>Metazoa</taxon>
        <taxon>Chordata</taxon>
        <taxon>Craniata</taxon>
        <taxon>Vertebrata</taxon>
        <taxon>Euteleostomi</taxon>
        <taxon>Actinopterygii</taxon>
        <taxon>Neopterygii</taxon>
        <taxon>Teleostei</taxon>
        <taxon>Neoteleostei</taxon>
        <taxon>Acanthomorphata</taxon>
        <taxon>Carangaria</taxon>
        <taxon>Pleuronectiformes</taxon>
        <taxon>Pleuronectoidei</taxon>
        <taxon>Pleuronectidae</taxon>
        <taxon>Pleuronectes</taxon>
    </lineage>
</organism>
<protein>
    <submittedName>
        <fullName evidence="2">Uncharacterized protein</fullName>
    </submittedName>
</protein>
<feature type="region of interest" description="Disordered" evidence="1">
    <location>
        <begin position="1"/>
        <end position="27"/>
    </location>
</feature>
<dbReference type="Proteomes" id="UP001153269">
    <property type="component" value="Unassembled WGS sequence"/>
</dbReference>
<feature type="compositionally biased region" description="Polar residues" evidence="1">
    <location>
        <begin position="97"/>
        <end position="107"/>
    </location>
</feature>
<dbReference type="AlphaFoldDB" id="A0A9N7U929"/>
<reference evidence="2" key="1">
    <citation type="submission" date="2020-03" db="EMBL/GenBank/DDBJ databases">
        <authorList>
            <person name="Weist P."/>
        </authorList>
    </citation>
    <scope>NUCLEOTIDE SEQUENCE</scope>
</reference>
<accession>A0A9N7U929</accession>
<comment type="caution">
    <text evidence="2">The sequence shown here is derived from an EMBL/GenBank/DDBJ whole genome shotgun (WGS) entry which is preliminary data.</text>
</comment>
<feature type="region of interest" description="Disordered" evidence="1">
    <location>
        <begin position="87"/>
        <end position="107"/>
    </location>
</feature>
<gene>
    <name evidence="2" type="ORF">PLEPLA_LOCUS15373</name>
</gene>